<evidence type="ECO:0000313" key="2">
    <source>
        <dbReference type="EMBL" id="TNV74118.1"/>
    </source>
</evidence>
<feature type="compositionally biased region" description="Basic and acidic residues" evidence="1">
    <location>
        <begin position="103"/>
        <end position="129"/>
    </location>
</feature>
<reference evidence="2" key="1">
    <citation type="submission" date="2019-06" db="EMBL/GenBank/DDBJ databases">
        <authorList>
            <person name="Zheng W."/>
        </authorList>
    </citation>
    <scope>NUCLEOTIDE SEQUENCE</scope>
    <source>
        <strain evidence="2">QDHG01</strain>
    </source>
</reference>
<gene>
    <name evidence="2" type="ORF">FGO68_gene877</name>
</gene>
<evidence type="ECO:0000256" key="1">
    <source>
        <dbReference type="SAM" id="MobiDB-lite"/>
    </source>
</evidence>
<comment type="caution">
    <text evidence="2">The sequence shown here is derived from an EMBL/GenBank/DDBJ whole genome shotgun (WGS) entry which is preliminary data.</text>
</comment>
<dbReference type="Proteomes" id="UP000785679">
    <property type="component" value="Unassembled WGS sequence"/>
</dbReference>
<organism evidence="2 3">
    <name type="scientific">Halteria grandinella</name>
    <dbReference type="NCBI Taxonomy" id="5974"/>
    <lineage>
        <taxon>Eukaryota</taxon>
        <taxon>Sar</taxon>
        <taxon>Alveolata</taxon>
        <taxon>Ciliophora</taxon>
        <taxon>Intramacronucleata</taxon>
        <taxon>Spirotrichea</taxon>
        <taxon>Stichotrichia</taxon>
        <taxon>Sporadotrichida</taxon>
        <taxon>Halteriidae</taxon>
        <taxon>Halteria</taxon>
    </lineage>
</organism>
<dbReference type="EMBL" id="RRYP01017441">
    <property type="protein sequence ID" value="TNV74118.1"/>
    <property type="molecule type" value="Genomic_DNA"/>
</dbReference>
<protein>
    <submittedName>
        <fullName evidence="2">Uncharacterized protein</fullName>
    </submittedName>
</protein>
<sequence length="129" mass="15351">MLSKNTLRSRIPTMQGTIPARSLKVNNKYKSLLDQFRDSWRTAKTNTKIVDYSEEKAKNYRGEFSEYARPFDRYLDENRLKEVSLKRQRDVEIAFLARQVINEPKKEKREEAQLHDENNREEGNAGRRT</sequence>
<evidence type="ECO:0000313" key="3">
    <source>
        <dbReference type="Proteomes" id="UP000785679"/>
    </source>
</evidence>
<dbReference type="AlphaFoldDB" id="A0A8J8SXP8"/>
<proteinExistence type="predicted"/>
<keyword evidence="3" id="KW-1185">Reference proteome</keyword>
<accession>A0A8J8SXP8</accession>
<feature type="region of interest" description="Disordered" evidence="1">
    <location>
        <begin position="102"/>
        <end position="129"/>
    </location>
</feature>
<name>A0A8J8SXP8_HALGN</name>